<evidence type="ECO:0000256" key="9">
    <source>
        <dbReference type="HAMAP-Rule" id="MF_00834"/>
    </source>
</evidence>
<evidence type="ECO:0000256" key="4">
    <source>
        <dbReference type="ARBA" id="ARBA00022679"/>
    </source>
</evidence>
<feature type="binding site" evidence="9">
    <location>
        <position position="250"/>
    </location>
    <ligand>
        <name>pyridoxal 5'-phosphate</name>
        <dbReference type="ChEBI" id="CHEBI:597326"/>
    </ligand>
</feature>
<evidence type="ECO:0000256" key="8">
    <source>
        <dbReference type="ARBA" id="ARBA00048449"/>
    </source>
</evidence>
<keyword evidence="4 9" id="KW-0808">Transferase</keyword>
<protein>
    <recommendedName>
        <fullName evidence="9">Adenosylmethionine-8-amino-7-oxononanoate aminotransferase</fullName>
        <ecNumber evidence="9">2.6.1.62</ecNumber>
    </recommendedName>
    <alternativeName>
        <fullName evidence="9">7,8-diamino-pelargonic acid aminotransferase</fullName>
        <shortName evidence="9">DAPA AT</shortName>
        <shortName evidence="9">DAPA aminotransferase</shortName>
    </alternativeName>
    <alternativeName>
        <fullName evidence="9">7,8-diaminononanoate synthase</fullName>
        <shortName evidence="9">DANS</shortName>
    </alternativeName>
    <alternativeName>
        <fullName evidence="9">Diaminopelargonic acid synthase</fullName>
    </alternativeName>
</protein>
<dbReference type="PANTHER" id="PTHR42684">
    <property type="entry name" value="ADENOSYLMETHIONINE-8-AMINO-7-OXONONANOATE AMINOTRANSFERASE"/>
    <property type="match status" value="1"/>
</dbReference>
<dbReference type="HAMAP" id="MF_00834">
    <property type="entry name" value="BioA"/>
    <property type="match status" value="1"/>
</dbReference>
<sequence length="434" mass="47366">MMSGPNAEQLAFDSQHIWHPYSSMINPPAMYPVESASGVRIKLSDGRELIDGMASWWSVVHGYNHPRLNAAAKEQIDRTAHVMFGGLTHTPAIELSRKLVDMTPEPLQRVFIADSGSVAVEVALKMAIQYWHARGKPGKQRMLSILNGYHGDTFGAMSVCDPVNGMHELFSGVLSKQVFAPRPETPFDGQFDPSDIAELERLLSEHQDELAALILEPVVQGAGGMRFYSPEWLRRARELCDRHEVLLIADEIATGFGRSGELFACNHAGISPDILCVGKALTGGYMTLAATLATAEIAETISSGGAGCFMHGPTFMANPLACAVALESLTLLEEMDWRSQVERLEAGLKQGLEPARAFQSVADVRVLGAIGVIERHEPVNLAEVQPMFVERGIWVRPFGKLVYVMPPYIMSDEDLATLTGAMVDVIQALDKAQA</sequence>
<keyword evidence="11" id="KW-1185">Reference proteome</keyword>
<feature type="binding site" evidence="9">
    <location>
        <begin position="116"/>
        <end position="117"/>
    </location>
    <ligand>
        <name>pyridoxal 5'-phosphate</name>
        <dbReference type="ChEBI" id="CHEBI:597326"/>
    </ligand>
</feature>
<name>A0ABN1IAE0_9GAMM</name>
<dbReference type="PROSITE" id="PS00600">
    <property type="entry name" value="AA_TRANSFER_CLASS_3"/>
    <property type="match status" value="1"/>
</dbReference>
<evidence type="ECO:0000313" key="10">
    <source>
        <dbReference type="EMBL" id="GAA0701925.1"/>
    </source>
</evidence>
<organism evidence="10 11">
    <name type="scientific">Marinobacterium maritimum</name>
    <dbReference type="NCBI Taxonomy" id="500162"/>
    <lineage>
        <taxon>Bacteria</taxon>
        <taxon>Pseudomonadati</taxon>
        <taxon>Pseudomonadota</taxon>
        <taxon>Gammaproteobacteria</taxon>
        <taxon>Oceanospirillales</taxon>
        <taxon>Oceanospirillaceae</taxon>
        <taxon>Marinobacterium</taxon>
    </lineage>
</organism>
<evidence type="ECO:0000256" key="3">
    <source>
        <dbReference type="ARBA" id="ARBA00022576"/>
    </source>
</evidence>
<evidence type="ECO:0000256" key="2">
    <source>
        <dbReference type="ARBA" id="ARBA00005063"/>
    </source>
</evidence>
<accession>A0ABN1IAE0</accession>
<feature type="modified residue" description="N6-(pyridoxal phosphate)lysine" evidence="9">
    <location>
        <position position="279"/>
    </location>
</feature>
<evidence type="ECO:0000256" key="6">
    <source>
        <dbReference type="ARBA" id="ARBA00022756"/>
    </source>
</evidence>
<feature type="binding site" evidence="9">
    <location>
        <position position="279"/>
    </location>
    <ligand>
        <name>substrate</name>
    </ligand>
</feature>
<feature type="binding site" evidence="9">
    <location>
        <position position="56"/>
    </location>
    <ligand>
        <name>substrate</name>
    </ligand>
</feature>
<keyword evidence="3 9" id="KW-0032">Aminotransferase</keyword>
<dbReference type="InterPro" id="IPR015424">
    <property type="entry name" value="PyrdxlP-dep_Trfase"/>
</dbReference>
<dbReference type="Proteomes" id="UP001499915">
    <property type="component" value="Unassembled WGS sequence"/>
</dbReference>
<proteinExistence type="inferred from homology"/>
<comment type="function">
    <text evidence="9">Catalyzes the transfer of the alpha-amino group from S-adenosyl-L-methionine (SAM) to 7-keto-8-aminopelargonic acid (KAPA) to form 7,8-diaminopelargonic acid (DAPA). It is the only aminotransferase known to utilize SAM as an amino donor.</text>
</comment>
<comment type="subcellular location">
    <subcellularLocation>
        <location evidence="9">Cytoplasm</location>
    </subcellularLocation>
</comment>
<dbReference type="NCBIfam" id="TIGR00508">
    <property type="entry name" value="bioA"/>
    <property type="match status" value="1"/>
</dbReference>
<evidence type="ECO:0000313" key="11">
    <source>
        <dbReference type="Proteomes" id="UP001499915"/>
    </source>
</evidence>
<dbReference type="InterPro" id="IPR015421">
    <property type="entry name" value="PyrdxlP-dep_Trfase_major"/>
</dbReference>
<dbReference type="EC" id="2.6.1.62" evidence="9"/>
<dbReference type="PANTHER" id="PTHR42684:SF17">
    <property type="entry name" value="ADENOSYLMETHIONINE-8-AMINO-7-OXONONANOATE AMINOTRANSFERASE"/>
    <property type="match status" value="1"/>
</dbReference>
<dbReference type="NCBIfam" id="NF005940">
    <property type="entry name" value="PRK07986.1"/>
    <property type="match status" value="1"/>
</dbReference>
<comment type="pathway">
    <text evidence="2 9">Cofactor biosynthesis; biotin biosynthesis; 7,8-diaminononanoate from 8-amino-7-oxononanoate (SAM route): step 1/1.</text>
</comment>
<comment type="caution">
    <text evidence="10">The sequence shown here is derived from an EMBL/GenBank/DDBJ whole genome shotgun (WGS) entry which is preliminary data.</text>
</comment>
<dbReference type="InterPro" id="IPR015422">
    <property type="entry name" value="PyrdxlP-dep_Trfase_small"/>
</dbReference>
<evidence type="ECO:0000256" key="7">
    <source>
        <dbReference type="ARBA" id="ARBA00022898"/>
    </source>
</evidence>
<dbReference type="InterPro" id="IPR005815">
    <property type="entry name" value="BioA"/>
</dbReference>
<dbReference type="SUPFAM" id="SSF53383">
    <property type="entry name" value="PLP-dependent transferases"/>
    <property type="match status" value="1"/>
</dbReference>
<dbReference type="Gene3D" id="3.90.1150.10">
    <property type="entry name" value="Aspartate Aminotransferase, domain 1"/>
    <property type="match status" value="1"/>
</dbReference>
<comment type="similarity">
    <text evidence="9">Belongs to the class-III pyridoxal-phosphate-dependent aminotransferase family. BioA subfamily.</text>
</comment>
<keyword evidence="7 9" id="KW-0663">Pyridoxal phosphate</keyword>
<evidence type="ECO:0000256" key="1">
    <source>
        <dbReference type="ARBA" id="ARBA00001933"/>
    </source>
</evidence>
<dbReference type="CDD" id="cd00610">
    <property type="entry name" value="OAT_like"/>
    <property type="match status" value="1"/>
</dbReference>
<feature type="binding site" evidence="9">
    <location>
        <position position="396"/>
    </location>
    <ligand>
        <name>substrate</name>
    </ligand>
</feature>
<dbReference type="InterPro" id="IPR049704">
    <property type="entry name" value="Aminotrans_3_PPA_site"/>
</dbReference>
<feature type="site" description="Participates in the substrate recognition with KAPA and in a stacking interaction with the adenine ring of SAM" evidence="9">
    <location>
        <position position="21"/>
    </location>
</feature>
<comment type="subunit">
    <text evidence="9">Homodimer.</text>
</comment>
<feature type="binding site" evidence="9">
    <location>
        <position position="312"/>
    </location>
    <ligand>
        <name>substrate</name>
    </ligand>
</feature>
<dbReference type="InterPro" id="IPR005814">
    <property type="entry name" value="Aminotrans_3"/>
</dbReference>
<comment type="cofactor">
    <cofactor evidence="1 9">
        <name>pyridoxal 5'-phosphate</name>
        <dbReference type="ChEBI" id="CHEBI:597326"/>
    </cofactor>
</comment>
<gene>
    <name evidence="9 10" type="primary">bioA</name>
    <name evidence="10" type="ORF">GCM10009104_34000</name>
</gene>
<keyword evidence="6 9" id="KW-0093">Biotin biosynthesis</keyword>
<feature type="binding site" evidence="9">
    <location>
        <position position="149"/>
    </location>
    <ligand>
        <name>substrate</name>
    </ligand>
</feature>
<dbReference type="Gene3D" id="3.40.640.10">
    <property type="entry name" value="Type I PLP-dependent aspartate aminotransferase-like (Major domain)"/>
    <property type="match status" value="1"/>
</dbReference>
<keyword evidence="5 9" id="KW-0949">S-adenosyl-L-methionine</keyword>
<reference evidence="10 11" key="1">
    <citation type="journal article" date="2019" name="Int. J. Syst. Evol. Microbiol.">
        <title>The Global Catalogue of Microorganisms (GCM) 10K type strain sequencing project: providing services to taxonomists for standard genome sequencing and annotation.</title>
        <authorList>
            <consortium name="The Broad Institute Genomics Platform"/>
            <consortium name="The Broad Institute Genome Sequencing Center for Infectious Disease"/>
            <person name="Wu L."/>
            <person name="Ma J."/>
        </authorList>
    </citation>
    <scope>NUCLEOTIDE SEQUENCE [LARGE SCALE GENOMIC DNA]</scope>
    <source>
        <strain evidence="10 11">JCM 15134</strain>
    </source>
</reference>
<dbReference type="NCBIfam" id="NF004624">
    <property type="entry name" value="PRK05964.1"/>
    <property type="match status" value="1"/>
</dbReference>
<feature type="binding site" evidence="9">
    <location>
        <begin position="313"/>
        <end position="314"/>
    </location>
    <ligand>
        <name>pyridoxal 5'-phosphate</name>
        <dbReference type="ChEBI" id="CHEBI:597326"/>
    </ligand>
</feature>
<dbReference type="Pfam" id="PF00202">
    <property type="entry name" value="Aminotran_3"/>
    <property type="match status" value="1"/>
</dbReference>
<comment type="catalytic activity">
    <reaction evidence="8 9">
        <text>(8S)-8-amino-7-oxononanoate + S-adenosyl-L-methionine = S-adenosyl-4-methylsulfanyl-2-oxobutanoate + (7R,8S)-7,8-diammoniononanoate</text>
        <dbReference type="Rhea" id="RHEA:16861"/>
        <dbReference type="ChEBI" id="CHEBI:16490"/>
        <dbReference type="ChEBI" id="CHEBI:59789"/>
        <dbReference type="ChEBI" id="CHEBI:149468"/>
        <dbReference type="ChEBI" id="CHEBI:149469"/>
        <dbReference type="EC" id="2.6.1.62"/>
    </reaction>
</comment>
<dbReference type="EMBL" id="BAAAET010000007">
    <property type="protein sequence ID" value="GAA0701925.1"/>
    <property type="molecule type" value="Genomic_DNA"/>
</dbReference>
<keyword evidence="9" id="KW-0963">Cytoplasm</keyword>
<evidence type="ECO:0000256" key="5">
    <source>
        <dbReference type="ARBA" id="ARBA00022691"/>
    </source>
</evidence>